<keyword evidence="2 3" id="KW-0663">Pyridoxal phosphate</keyword>
<evidence type="ECO:0000256" key="3">
    <source>
        <dbReference type="RuleBase" id="RU003560"/>
    </source>
</evidence>
<sequence>MTDTSLWHPFADMHAVRGAEFVLERGEDVWVYDTAGRRYLDATASLWYSNIGHGRPEIAAAIVAQLGKLEAYGIFGNMTNAPARDLAARVASYAPMPAAKVFLTSGGGDSIDTAAKIARRYWHAKGQPERTHMISRTNSYHGTHGIGTGLAGIAANRDGFGEYVRESERVAHDDPAALRKEIERIGPEKVAAFFAEPVIGAGGVIPPAPGYLEQTAQIAKEYGVLFVADEVICGYGRLGRWFGIERFGVVPDLITFAKGVTSGYLPLGGVISSAEVAAPFWDEGGRVLRHGATYAGHPTCCAAALANLDVLENDNLIPRGEELEGPLHDALRSLAEHPAVAEVRGGTGLLAAVELHPDALAANPAAIAAVATHARNEGGVLLRTLNTSLAVSPPLTATEDHFTIIRQAFDGALDSLS</sequence>
<dbReference type="GO" id="GO:0008483">
    <property type="term" value="F:transaminase activity"/>
    <property type="evidence" value="ECO:0007669"/>
    <property type="project" value="UniProtKB-KW"/>
</dbReference>
<dbReference type="EMBL" id="BAAANY010000013">
    <property type="protein sequence ID" value="GAA1684993.1"/>
    <property type="molecule type" value="Genomic_DNA"/>
</dbReference>
<organism evidence="4 5">
    <name type="scientific">Fodinicola feengrottensis</name>
    <dbReference type="NCBI Taxonomy" id="435914"/>
    <lineage>
        <taxon>Bacteria</taxon>
        <taxon>Bacillati</taxon>
        <taxon>Actinomycetota</taxon>
        <taxon>Actinomycetes</taxon>
        <taxon>Mycobacteriales</taxon>
        <taxon>Fodinicola</taxon>
    </lineage>
</organism>
<comment type="caution">
    <text evidence="4">The sequence shown here is derived from an EMBL/GenBank/DDBJ whole genome shotgun (WGS) entry which is preliminary data.</text>
</comment>
<dbReference type="PANTHER" id="PTHR43094:SF1">
    <property type="entry name" value="AMINOTRANSFERASE CLASS-III"/>
    <property type="match status" value="1"/>
</dbReference>
<keyword evidence="4" id="KW-0032">Aminotransferase</keyword>
<dbReference type="InterPro" id="IPR015421">
    <property type="entry name" value="PyrdxlP-dep_Trfase_major"/>
</dbReference>
<comment type="similarity">
    <text evidence="1 3">Belongs to the class-III pyridoxal-phosphate-dependent aminotransferase family.</text>
</comment>
<keyword evidence="4" id="KW-0808">Transferase</keyword>
<dbReference type="PROSITE" id="PS00600">
    <property type="entry name" value="AA_TRANSFER_CLASS_3"/>
    <property type="match status" value="1"/>
</dbReference>
<dbReference type="PANTHER" id="PTHR43094">
    <property type="entry name" value="AMINOTRANSFERASE"/>
    <property type="match status" value="1"/>
</dbReference>
<dbReference type="SUPFAM" id="SSF53383">
    <property type="entry name" value="PLP-dependent transferases"/>
    <property type="match status" value="1"/>
</dbReference>
<dbReference type="RefSeq" id="WP_279581013.1">
    <property type="nucleotide sequence ID" value="NZ_BAAANY010000013.1"/>
</dbReference>
<reference evidence="4 5" key="1">
    <citation type="journal article" date="2019" name="Int. J. Syst. Evol. Microbiol.">
        <title>The Global Catalogue of Microorganisms (GCM) 10K type strain sequencing project: providing services to taxonomists for standard genome sequencing and annotation.</title>
        <authorList>
            <consortium name="The Broad Institute Genomics Platform"/>
            <consortium name="The Broad Institute Genome Sequencing Center for Infectious Disease"/>
            <person name="Wu L."/>
            <person name="Ma J."/>
        </authorList>
    </citation>
    <scope>NUCLEOTIDE SEQUENCE [LARGE SCALE GENOMIC DNA]</scope>
    <source>
        <strain evidence="4 5">JCM 14718</strain>
    </source>
</reference>
<dbReference type="Gene3D" id="3.90.1150.10">
    <property type="entry name" value="Aspartate Aminotransferase, domain 1"/>
    <property type="match status" value="1"/>
</dbReference>
<dbReference type="PIRSF" id="PIRSF000521">
    <property type="entry name" value="Transaminase_4ab_Lys_Orn"/>
    <property type="match status" value="1"/>
</dbReference>
<accession>A0ABN2HBB6</accession>
<dbReference type="CDD" id="cd00610">
    <property type="entry name" value="OAT_like"/>
    <property type="match status" value="1"/>
</dbReference>
<dbReference type="Gene3D" id="3.40.640.10">
    <property type="entry name" value="Type I PLP-dependent aspartate aminotransferase-like (Major domain)"/>
    <property type="match status" value="1"/>
</dbReference>
<dbReference type="InterPro" id="IPR049704">
    <property type="entry name" value="Aminotrans_3_PPA_site"/>
</dbReference>
<dbReference type="InterPro" id="IPR015422">
    <property type="entry name" value="PyrdxlP-dep_Trfase_small"/>
</dbReference>
<dbReference type="Pfam" id="PF00202">
    <property type="entry name" value="Aminotran_3"/>
    <property type="match status" value="1"/>
</dbReference>
<gene>
    <name evidence="4" type="ORF">GCM10009765_37920</name>
</gene>
<protein>
    <submittedName>
        <fullName evidence="4">Aspartate aminotransferase family protein</fullName>
    </submittedName>
</protein>
<evidence type="ECO:0000256" key="2">
    <source>
        <dbReference type="ARBA" id="ARBA00022898"/>
    </source>
</evidence>
<evidence type="ECO:0000313" key="5">
    <source>
        <dbReference type="Proteomes" id="UP001500618"/>
    </source>
</evidence>
<dbReference type="Proteomes" id="UP001500618">
    <property type="component" value="Unassembled WGS sequence"/>
</dbReference>
<dbReference type="InterPro" id="IPR005814">
    <property type="entry name" value="Aminotrans_3"/>
</dbReference>
<evidence type="ECO:0000313" key="4">
    <source>
        <dbReference type="EMBL" id="GAA1684993.1"/>
    </source>
</evidence>
<proteinExistence type="inferred from homology"/>
<keyword evidence="5" id="KW-1185">Reference proteome</keyword>
<evidence type="ECO:0000256" key="1">
    <source>
        <dbReference type="ARBA" id="ARBA00008954"/>
    </source>
</evidence>
<name>A0ABN2HBB6_9ACTN</name>
<dbReference type="InterPro" id="IPR015424">
    <property type="entry name" value="PyrdxlP-dep_Trfase"/>
</dbReference>